<dbReference type="RefSeq" id="WP_072625625.1">
    <property type="nucleotide sequence ID" value="NZ_CP013290.1"/>
</dbReference>
<protein>
    <submittedName>
        <fullName evidence="6">DoxX family protein</fullName>
    </submittedName>
</protein>
<keyword evidence="7" id="KW-1185">Reference proteome</keyword>
<dbReference type="AlphaFoldDB" id="A0A1L3MJW6"/>
<accession>A0A1L3MJW6</accession>
<gene>
    <name evidence="6" type="ORF">ASJ30_13880</name>
</gene>
<feature type="transmembrane region" description="Helical" evidence="5">
    <location>
        <begin position="71"/>
        <end position="88"/>
    </location>
</feature>
<keyword evidence="4 5" id="KW-0472">Membrane</keyword>
<sequence length="134" mass="13965">MDIIVLIARILFAAIFVASGIGHLTQTEAMAGYAKSVGVPAAKLSVIVSGVLMVVGSLSIILGIWGDLGSLLILVAVAPIAFLMHQFWKADGEARMNEQIQFNKTLSLAGGALALFALFALVPELGLTVTGPLF</sequence>
<feature type="transmembrane region" description="Helical" evidence="5">
    <location>
        <begin position="108"/>
        <end position="129"/>
    </location>
</feature>
<evidence type="ECO:0000256" key="1">
    <source>
        <dbReference type="ARBA" id="ARBA00004141"/>
    </source>
</evidence>
<dbReference type="EMBL" id="CP013290">
    <property type="protein sequence ID" value="APH02484.1"/>
    <property type="molecule type" value="Genomic_DNA"/>
</dbReference>
<dbReference type="KEGG" id="jte:ASJ30_13880"/>
<dbReference type="GO" id="GO:0016020">
    <property type="term" value="C:membrane"/>
    <property type="evidence" value="ECO:0007669"/>
    <property type="project" value="UniProtKB-SubCell"/>
</dbReference>
<evidence type="ECO:0000256" key="4">
    <source>
        <dbReference type="ARBA" id="ARBA00023136"/>
    </source>
</evidence>
<keyword evidence="3 5" id="KW-1133">Transmembrane helix</keyword>
<reference evidence="6 7" key="1">
    <citation type="submission" date="2015-11" db="EMBL/GenBank/DDBJ databases">
        <authorList>
            <person name="Zhang Y."/>
            <person name="Guo Z."/>
        </authorList>
    </citation>
    <scope>NUCLEOTIDE SEQUENCE [LARGE SCALE GENOMIC DNA]</scope>
    <source>
        <strain evidence="6 7">YFY001</strain>
    </source>
</reference>
<evidence type="ECO:0000256" key="3">
    <source>
        <dbReference type="ARBA" id="ARBA00022989"/>
    </source>
</evidence>
<proteinExistence type="predicted"/>
<keyword evidence="2 5" id="KW-0812">Transmembrane</keyword>
<dbReference type="Proteomes" id="UP000182938">
    <property type="component" value="Chromosome"/>
</dbReference>
<evidence type="ECO:0000313" key="6">
    <source>
        <dbReference type="EMBL" id="APH02484.1"/>
    </source>
</evidence>
<feature type="transmembrane region" description="Helical" evidence="5">
    <location>
        <begin position="44"/>
        <end position="65"/>
    </location>
</feature>
<evidence type="ECO:0000313" key="7">
    <source>
        <dbReference type="Proteomes" id="UP000182938"/>
    </source>
</evidence>
<evidence type="ECO:0000256" key="5">
    <source>
        <dbReference type="SAM" id="Phobius"/>
    </source>
</evidence>
<evidence type="ECO:0000256" key="2">
    <source>
        <dbReference type="ARBA" id="ARBA00022692"/>
    </source>
</evidence>
<organism evidence="6 7">
    <name type="scientific">Janibacter indicus</name>
    <dbReference type="NCBI Taxonomy" id="857417"/>
    <lineage>
        <taxon>Bacteria</taxon>
        <taxon>Bacillati</taxon>
        <taxon>Actinomycetota</taxon>
        <taxon>Actinomycetes</taxon>
        <taxon>Micrococcales</taxon>
        <taxon>Intrasporangiaceae</taxon>
        <taxon>Janibacter</taxon>
    </lineage>
</organism>
<dbReference type="Pfam" id="PF07681">
    <property type="entry name" value="DoxX"/>
    <property type="match status" value="1"/>
</dbReference>
<name>A0A1L3MJW6_9MICO</name>
<feature type="transmembrane region" description="Helical" evidence="5">
    <location>
        <begin position="6"/>
        <end position="24"/>
    </location>
</feature>
<comment type="subcellular location">
    <subcellularLocation>
        <location evidence="1">Membrane</location>
        <topology evidence="1">Multi-pass membrane protein</topology>
    </subcellularLocation>
</comment>
<dbReference type="InterPro" id="IPR032808">
    <property type="entry name" value="DoxX"/>
</dbReference>